<evidence type="ECO:0000313" key="3">
    <source>
        <dbReference type="EMBL" id="ODR93792.1"/>
    </source>
</evidence>
<name>A0A1E3VJV8_9HYPH</name>
<sequence>MGLLALCLLALPAGRAEADYTVVEVNFILADKDGDLLLSKTEYLLAPIEVFQKLDTNANNALEPEELGDLAKDAEFADGDSDKSGSLSLEEVIAEKLADFEAADTNKDGALNVDEVTKYETKKSEGN</sequence>
<feature type="domain" description="EF-hand" evidence="2">
    <location>
        <begin position="97"/>
        <end position="115"/>
    </location>
</feature>
<dbReference type="STRING" id="1774970.AUC70_09075"/>
<keyword evidence="1" id="KW-0732">Signal</keyword>
<accession>A0A1E3VJV8</accession>
<feature type="signal peptide" evidence="1">
    <location>
        <begin position="1"/>
        <end position="18"/>
    </location>
</feature>
<evidence type="ECO:0000313" key="4">
    <source>
        <dbReference type="Proteomes" id="UP000094172"/>
    </source>
</evidence>
<feature type="domain" description="EF-hand" evidence="2">
    <location>
        <begin position="49"/>
        <end position="70"/>
    </location>
</feature>
<dbReference type="InterPro" id="IPR011992">
    <property type="entry name" value="EF-hand-dom_pair"/>
</dbReference>
<evidence type="ECO:0000259" key="2">
    <source>
        <dbReference type="Pfam" id="PF13202"/>
    </source>
</evidence>
<proteinExistence type="predicted"/>
<organism evidence="3 4">
    <name type="scientific">Methyloceanibacter stevinii</name>
    <dbReference type="NCBI Taxonomy" id="1774970"/>
    <lineage>
        <taxon>Bacteria</taxon>
        <taxon>Pseudomonadati</taxon>
        <taxon>Pseudomonadota</taxon>
        <taxon>Alphaproteobacteria</taxon>
        <taxon>Hyphomicrobiales</taxon>
        <taxon>Hyphomicrobiaceae</taxon>
        <taxon>Methyloceanibacter</taxon>
    </lineage>
</organism>
<comment type="caution">
    <text evidence="3">The sequence shown here is derived from an EMBL/GenBank/DDBJ whole genome shotgun (WGS) entry which is preliminary data.</text>
</comment>
<dbReference type="Proteomes" id="UP000094172">
    <property type="component" value="Unassembled WGS sequence"/>
</dbReference>
<dbReference type="InterPro" id="IPR018247">
    <property type="entry name" value="EF_Hand_1_Ca_BS"/>
</dbReference>
<reference evidence="3 4" key="1">
    <citation type="journal article" date="2016" name="Environ. Microbiol.">
        <title>New Methyloceanibacter diversity from North Sea sediments includes methanotroph containing solely the soluble methane monooxygenase.</title>
        <authorList>
            <person name="Vekeman B."/>
            <person name="Kerckhof F.M."/>
            <person name="Cremers G."/>
            <person name="de Vos P."/>
            <person name="Vandamme P."/>
            <person name="Boon N."/>
            <person name="Op den Camp H.J."/>
            <person name="Heylen K."/>
        </authorList>
    </citation>
    <scope>NUCLEOTIDE SEQUENCE [LARGE SCALE GENOMIC DNA]</scope>
    <source>
        <strain evidence="3 4">R-67176</strain>
    </source>
</reference>
<feature type="chain" id="PRO_5009138431" description="EF-hand domain-containing protein" evidence="1">
    <location>
        <begin position="19"/>
        <end position="127"/>
    </location>
</feature>
<dbReference type="InterPro" id="IPR002048">
    <property type="entry name" value="EF_hand_dom"/>
</dbReference>
<keyword evidence="4" id="KW-1185">Reference proteome</keyword>
<evidence type="ECO:0000256" key="1">
    <source>
        <dbReference type="SAM" id="SignalP"/>
    </source>
</evidence>
<protein>
    <recommendedName>
        <fullName evidence="2">EF-hand domain-containing protein</fullName>
    </recommendedName>
</protein>
<dbReference type="Gene3D" id="1.10.238.10">
    <property type="entry name" value="EF-hand"/>
    <property type="match status" value="1"/>
</dbReference>
<dbReference type="PROSITE" id="PS00018">
    <property type="entry name" value="EF_HAND_1"/>
    <property type="match status" value="2"/>
</dbReference>
<dbReference type="EMBL" id="LPWE01000013">
    <property type="protein sequence ID" value="ODR93792.1"/>
    <property type="molecule type" value="Genomic_DNA"/>
</dbReference>
<dbReference type="Pfam" id="PF13202">
    <property type="entry name" value="EF-hand_5"/>
    <property type="match status" value="2"/>
</dbReference>
<dbReference type="AlphaFoldDB" id="A0A1E3VJV8"/>
<gene>
    <name evidence="3" type="ORF">AUC70_09075</name>
</gene>
<dbReference type="SUPFAM" id="SSF47473">
    <property type="entry name" value="EF-hand"/>
    <property type="match status" value="1"/>
</dbReference>
<dbReference type="GO" id="GO:0005509">
    <property type="term" value="F:calcium ion binding"/>
    <property type="evidence" value="ECO:0007669"/>
    <property type="project" value="InterPro"/>
</dbReference>